<dbReference type="InterPro" id="IPR005078">
    <property type="entry name" value="Peptidase_C54"/>
</dbReference>
<comment type="subcellular location">
    <subcellularLocation>
        <location evidence="1 13">Cytoplasm</location>
    </subcellularLocation>
</comment>
<dbReference type="EC" id="3.4.22.-" evidence="13"/>
<evidence type="ECO:0000259" key="15">
    <source>
        <dbReference type="Pfam" id="PF03416"/>
    </source>
</evidence>
<dbReference type="Pfam" id="PF03416">
    <property type="entry name" value="Peptidase_C54"/>
    <property type="match status" value="1"/>
</dbReference>
<dbReference type="InterPro" id="IPR046792">
    <property type="entry name" value="Peptidase_C54_cat"/>
</dbReference>
<keyword evidence="3" id="KW-0813">Transport</keyword>
<reference evidence="16 17" key="1">
    <citation type="journal article" date="2023" name="Int. J. Mol. Sci.">
        <title>De Novo Assembly and Annotation of 11 Diverse Shrub Willow (Salix) Genomes Reveals Novel Gene Organization in Sex-Linked Regions.</title>
        <authorList>
            <person name="Hyden B."/>
            <person name="Feng K."/>
            <person name="Yates T.B."/>
            <person name="Jawdy S."/>
            <person name="Cereghino C."/>
            <person name="Smart L.B."/>
            <person name="Muchero W."/>
        </authorList>
    </citation>
    <scope>NUCLEOTIDE SEQUENCE [LARGE SCALE GENOMIC DNA]</scope>
    <source>
        <tissue evidence="16">Shoot tip</tissue>
    </source>
</reference>
<keyword evidence="14" id="KW-1133">Transmembrane helix</keyword>
<evidence type="ECO:0000256" key="11">
    <source>
        <dbReference type="ARBA" id="ARBA00038724"/>
    </source>
</evidence>
<evidence type="ECO:0000256" key="14">
    <source>
        <dbReference type="SAM" id="Phobius"/>
    </source>
</evidence>
<dbReference type="AlphaFoldDB" id="A0AAD6KDL7"/>
<evidence type="ECO:0000256" key="7">
    <source>
        <dbReference type="ARBA" id="ARBA00022807"/>
    </source>
</evidence>
<dbReference type="GO" id="GO:0004197">
    <property type="term" value="F:cysteine-type endopeptidase activity"/>
    <property type="evidence" value="ECO:0007669"/>
    <property type="project" value="TreeGrafter"/>
</dbReference>
<comment type="subunit">
    <text evidence="11">Interacts with ATG8.</text>
</comment>
<evidence type="ECO:0000256" key="2">
    <source>
        <dbReference type="ARBA" id="ARBA00010958"/>
    </source>
</evidence>
<comment type="caution">
    <text evidence="16">The sequence shown here is derived from an EMBL/GenBank/DDBJ whole genome shotgun (WGS) entry which is preliminary data.</text>
</comment>
<dbReference type="GO" id="GO:0034727">
    <property type="term" value="P:piecemeal microautophagy of the nucleus"/>
    <property type="evidence" value="ECO:0007669"/>
    <property type="project" value="TreeGrafter"/>
</dbReference>
<keyword evidence="7" id="KW-0788">Thiol protease</keyword>
<dbReference type="GO" id="GO:0016485">
    <property type="term" value="P:protein processing"/>
    <property type="evidence" value="ECO:0007669"/>
    <property type="project" value="TreeGrafter"/>
</dbReference>
<evidence type="ECO:0000256" key="1">
    <source>
        <dbReference type="ARBA" id="ARBA00004496"/>
    </source>
</evidence>
<keyword evidence="5 13" id="KW-0645">Protease</keyword>
<gene>
    <name evidence="16" type="ORF">OIU84_027834</name>
</gene>
<keyword evidence="17" id="KW-1185">Reference proteome</keyword>
<protein>
    <recommendedName>
        <fullName evidence="13">Cysteine protease</fullName>
        <ecNumber evidence="13">3.4.22.-</ecNumber>
    </recommendedName>
</protein>
<dbReference type="GO" id="GO:0000423">
    <property type="term" value="P:mitophagy"/>
    <property type="evidence" value="ECO:0007669"/>
    <property type="project" value="TreeGrafter"/>
</dbReference>
<evidence type="ECO:0000313" key="16">
    <source>
        <dbReference type="EMBL" id="KAJ6420367.1"/>
    </source>
</evidence>
<sequence length="111" mass="13029">MLRSSQMLVAQPLDREYVEILHLFGDSESSTFSIHNLLRAGKAYGLAAGSWVGPYAVCHSWESPVHSKREETNLEYQSFQWLFILFYWFLWFLGLLNKPKVFDRVLHLLSY</sequence>
<dbReference type="Proteomes" id="UP001162972">
    <property type="component" value="Chromosome 17"/>
</dbReference>
<evidence type="ECO:0000256" key="13">
    <source>
        <dbReference type="RuleBase" id="RU363115"/>
    </source>
</evidence>
<evidence type="ECO:0000256" key="9">
    <source>
        <dbReference type="ARBA" id="ARBA00023006"/>
    </source>
</evidence>
<evidence type="ECO:0000256" key="10">
    <source>
        <dbReference type="ARBA" id="ARBA00029362"/>
    </source>
</evidence>
<dbReference type="GO" id="GO:0035973">
    <property type="term" value="P:aggrephagy"/>
    <property type="evidence" value="ECO:0007669"/>
    <property type="project" value="TreeGrafter"/>
</dbReference>
<keyword evidence="14" id="KW-0472">Membrane</keyword>
<evidence type="ECO:0000313" key="17">
    <source>
        <dbReference type="Proteomes" id="UP001162972"/>
    </source>
</evidence>
<comment type="similarity">
    <text evidence="2 13">Belongs to the peptidase C54 family.</text>
</comment>
<keyword evidence="8 13" id="KW-0653">Protein transport</keyword>
<dbReference type="EMBL" id="JAPFFJ010000008">
    <property type="protein sequence ID" value="KAJ6420367.1"/>
    <property type="molecule type" value="Genomic_DNA"/>
</dbReference>
<keyword evidence="9 13" id="KW-0072">Autophagy</keyword>
<dbReference type="GO" id="GO:0000045">
    <property type="term" value="P:autophagosome assembly"/>
    <property type="evidence" value="ECO:0007669"/>
    <property type="project" value="TreeGrafter"/>
</dbReference>
<feature type="domain" description="Peptidase C54 catalytic" evidence="15">
    <location>
        <begin position="1"/>
        <end position="76"/>
    </location>
</feature>
<name>A0AAD6KDL7_9ROSI</name>
<dbReference type="PANTHER" id="PTHR22624">
    <property type="entry name" value="CYSTEINE PROTEASE ATG4"/>
    <property type="match status" value="1"/>
</dbReference>
<dbReference type="InterPro" id="IPR038765">
    <property type="entry name" value="Papain-like_cys_pep_sf"/>
</dbReference>
<keyword evidence="4 13" id="KW-0963">Cytoplasm</keyword>
<dbReference type="SUPFAM" id="SSF54001">
    <property type="entry name" value="Cysteine proteinases"/>
    <property type="match status" value="1"/>
</dbReference>
<evidence type="ECO:0000256" key="8">
    <source>
        <dbReference type="ARBA" id="ARBA00022927"/>
    </source>
</evidence>
<accession>A0AAD6KDL7</accession>
<evidence type="ECO:0000256" key="12">
    <source>
        <dbReference type="ARBA" id="ARBA00045891"/>
    </source>
</evidence>
<keyword evidence="6 13" id="KW-0378">Hydrolase</keyword>
<evidence type="ECO:0000256" key="4">
    <source>
        <dbReference type="ARBA" id="ARBA00022490"/>
    </source>
</evidence>
<dbReference type="GO" id="GO:0005737">
    <property type="term" value="C:cytoplasm"/>
    <property type="evidence" value="ECO:0007669"/>
    <property type="project" value="UniProtKB-SubCell"/>
</dbReference>
<proteinExistence type="inferred from homology"/>
<evidence type="ECO:0000256" key="3">
    <source>
        <dbReference type="ARBA" id="ARBA00022448"/>
    </source>
</evidence>
<comment type="function">
    <text evidence="12">Cysteine protease that plays a key role in autophagy by mediating both proteolytic activation and delipidation of ATG8 family proteins. The protease activity is required for proteolytic activation of ATG8 family proteins: cleaves the C-terminal amino acid of ATG8 proteins to reveal a C-terminal glycine. Exposure of the glycine at the C-terminus is essential for ATG8 proteins conjugation to phosphatidylethanolamine (PE) and insertion to membranes, which is necessary for autophagy. In addition to the protease activity, also mediates delipidation of PE-conjugated ATG8 proteins.</text>
</comment>
<evidence type="ECO:0000256" key="5">
    <source>
        <dbReference type="ARBA" id="ARBA00022670"/>
    </source>
</evidence>
<keyword evidence="14" id="KW-0812">Transmembrane</keyword>
<dbReference type="PANTHER" id="PTHR22624:SF49">
    <property type="entry name" value="CYSTEINE PROTEASE"/>
    <property type="match status" value="1"/>
</dbReference>
<evidence type="ECO:0000256" key="6">
    <source>
        <dbReference type="ARBA" id="ARBA00022801"/>
    </source>
</evidence>
<organism evidence="16 17">
    <name type="scientific">Salix udensis</name>
    <dbReference type="NCBI Taxonomy" id="889485"/>
    <lineage>
        <taxon>Eukaryota</taxon>
        <taxon>Viridiplantae</taxon>
        <taxon>Streptophyta</taxon>
        <taxon>Embryophyta</taxon>
        <taxon>Tracheophyta</taxon>
        <taxon>Spermatophyta</taxon>
        <taxon>Magnoliopsida</taxon>
        <taxon>eudicotyledons</taxon>
        <taxon>Gunneridae</taxon>
        <taxon>Pentapetalae</taxon>
        <taxon>rosids</taxon>
        <taxon>fabids</taxon>
        <taxon>Malpighiales</taxon>
        <taxon>Salicaceae</taxon>
        <taxon>Saliceae</taxon>
        <taxon>Salix</taxon>
    </lineage>
</organism>
<feature type="transmembrane region" description="Helical" evidence="14">
    <location>
        <begin position="78"/>
        <end position="96"/>
    </location>
</feature>
<dbReference type="GO" id="GO:0015031">
    <property type="term" value="P:protein transport"/>
    <property type="evidence" value="ECO:0007669"/>
    <property type="project" value="UniProtKB-KW"/>
</dbReference>
<dbReference type="GO" id="GO:0019786">
    <property type="term" value="F:protein-phosphatidylethanolamide deconjugating activity"/>
    <property type="evidence" value="ECO:0007669"/>
    <property type="project" value="InterPro"/>
</dbReference>
<comment type="catalytic activity">
    <reaction evidence="10">
        <text>[protein]-C-terminal L-amino acid-glycyl-phosphatidylethanolamide + H2O = [protein]-C-terminal L-amino acid-glycine + a 1,2-diacyl-sn-glycero-3-phosphoethanolamine</text>
        <dbReference type="Rhea" id="RHEA:67548"/>
        <dbReference type="Rhea" id="RHEA-COMP:17323"/>
        <dbReference type="Rhea" id="RHEA-COMP:17324"/>
        <dbReference type="ChEBI" id="CHEBI:15377"/>
        <dbReference type="ChEBI" id="CHEBI:64612"/>
        <dbReference type="ChEBI" id="CHEBI:172940"/>
        <dbReference type="ChEBI" id="CHEBI:172941"/>
    </reaction>
    <physiologicalReaction direction="left-to-right" evidence="10">
        <dbReference type="Rhea" id="RHEA:67549"/>
    </physiologicalReaction>
</comment>